<keyword evidence="3" id="KW-1185">Reference proteome</keyword>
<gene>
    <name evidence="2" type="ORF">OO016_12030</name>
</gene>
<protein>
    <recommendedName>
        <fullName evidence="4">Lipocalin-like domain-containing protein</fullName>
    </recommendedName>
</protein>
<accession>A0AAE3MMU2</accession>
<evidence type="ECO:0000256" key="1">
    <source>
        <dbReference type="SAM" id="Coils"/>
    </source>
</evidence>
<reference evidence="2" key="1">
    <citation type="submission" date="2022-11" db="EMBL/GenBank/DDBJ databases">
        <title>The characterization of three novel Bacteroidetes species and genomic analysis of their roles in tidal elemental geochemical cycles.</title>
        <authorList>
            <person name="Ma K.-J."/>
        </authorList>
    </citation>
    <scope>NUCLEOTIDE SEQUENCE</scope>
    <source>
        <strain evidence="2">M415</strain>
    </source>
</reference>
<dbReference type="RefSeq" id="WP_266014299.1">
    <property type="nucleotide sequence ID" value="NZ_JAPFQP010000004.1"/>
</dbReference>
<dbReference type="Proteomes" id="UP001207116">
    <property type="component" value="Unassembled WGS sequence"/>
</dbReference>
<sequence>MKKAMKNLGLLLSAIVLLNVSCRQEESEFIEAPQEETLKANSAVASLLSRTASKDGSDDNIIDNASCLSIQLPVTVIANGIEIVVDSEDDFDIIEEIFDALEDDEDVLEILFPITIILSNFDEITINNLTELESYVAACPGENEYDDDIECADIKYPVTASVFNAQNEIIDTVTISDDETLFAFLEELDETDVVNINFPITVVLFDGTEVAASNLDDLEDILENAEDICDEDDDNDYNDDDCDNCTTEQLSQVLTGCSDWTVDKLERNDQNLEDQYIGYLFNFLNDGTLSATEGANVFSGTWSASGTANSISVQIDIPDLGDFNAVWNLHEIQTGGETDVDLRVGDDRLRFESSCSTGGGDGSTGSTLGAILIDGSWIVSSYVSDGIDETTSFSGYDFNFQAGGSVEASNGSTVTGNWSFLESSNKLILNFGTDITLEELNDDWDVVSVTDTQVNLTSVSGGDGSTDTLILTKQ</sequence>
<proteinExistence type="predicted"/>
<dbReference type="AlphaFoldDB" id="A0AAE3MMU2"/>
<dbReference type="EMBL" id="JAPFQP010000004">
    <property type="protein sequence ID" value="MCX2720334.1"/>
    <property type="molecule type" value="Genomic_DNA"/>
</dbReference>
<keyword evidence="1" id="KW-0175">Coiled coil</keyword>
<feature type="coiled-coil region" evidence="1">
    <location>
        <begin position="208"/>
        <end position="235"/>
    </location>
</feature>
<name>A0AAE3MMU2_9FLAO</name>
<comment type="caution">
    <text evidence="2">The sequence shown here is derived from an EMBL/GenBank/DDBJ whole genome shotgun (WGS) entry which is preliminary data.</text>
</comment>
<evidence type="ECO:0000313" key="2">
    <source>
        <dbReference type="EMBL" id="MCX2720334.1"/>
    </source>
</evidence>
<evidence type="ECO:0000313" key="3">
    <source>
        <dbReference type="Proteomes" id="UP001207116"/>
    </source>
</evidence>
<evidence type="ECO:0008006" key="4">
    <source>
        <dbReference type="Google" id="ProtNLM"/>
    </source>
</evidence>
<organism evidence="2 3">
    <name type="scientific">Lentiprolixibacter aurantiacus</name>
    <dbReference type="NCBI Taxonomy" id="2993939"/>
    <lineage>
        <taxon>Bacteria</taxon>
        <taxon>Pseudomonadati</taxon>
        <taxon>Bacteroidota</taxon>
        <taxon>Flavobacteriia</taxon>
        <taxon>Flavobacteriales</taxon>
        <taxon>Flavobacteriaceae</taxon>
        <taxon>Lentiprolixibacter</taxon>
    </lineage>
</organism>